<dbReference type="Pfam" id="PF00082">
    <property type="entry name" value="Peptidase_S8"/>
    <property type="match status" value="1"/>
</dbReference>
<accession>A0A7X6DDI6</accession>
<dbReference type="InterPro" id="IPR015500">
    <property type="entry name" value="Peptidase_S8_subtilisin-rel"/>
</dbReference>
<dbReference type="InterPro" id="IPR023827">
    <property type="entry name" value="Peptidase_S8_Asp-AS"/>
</dbReference>
<keyword evidence="7" id="KW-0732">Signal</keyword>
<keyword evidence="3 5" id="KW-0378">Hydrolase</keyword>
<keyword evidence="4 5" id="KW-0720">Serine protease</keyword>
<dbReference type="PROSITE" id="PS51892">
    <property type="entry name" value="SUBTILASE"/>
    <property type="match status" value="1"/>
</dbReference>
<comment type="caution">
    <text evidence="10">The sequence shown here is derived from an EMBL/GenBank/DDBJ whole genome shotgun (WGS) entry which is preliminary data.</text>
</comment>
<dbReference type="InterPro" id="IPR023828">
    <property type="entry name" value="Peptidase_S8_Ser-AS"/>
</dbReference>
<dbReference type="InterPro" id="IPR010259">
    <property type="entry name" value="S8pro/Inhibitor_I9"/>
</dbReference>
<dbReference type="GO" id="GO:0006508">
    <property type="term" value="P:proteolysis"/>
    <property type="evidence" value="ECO:0007669"/>
    <property type="project" value="UniProtKB-KW"/>
</dbReference>
<dbReference type="InterPro" id="IPR000209">
    <property type="entry name" value="Peptidase_S8/S53_dom"/>
</dbReference>
<dbReference type="CDD" id="cd04077">
    <property type="entry name" value="Peptidases_S8_PCSK9_ProteinaseK_like"/>
    <property type="match status" value="1"/>
</dbReference>
<dbReference type="PANTHER" id="PTHR43806:SF11">
    <property type="entry name" value="CEREVISIN-RELATED"/>
    <property type="match status" value="1"/>
</dbReference>
<sequence length="506" mass="50332">MVAPVRCFAILLAVLASAWSPGANADGATHPFASSVPIPDRYIVVFRSTVANPAAEAASLVRGAGPGAQLHHVYGVAIRGFAATLPAQALQGLRNNPRIESVEQDQTVSLQATQFDATWGLDRIDQHYLALSSTYVYDRTGDGVTAFIIDTGIRADHVDITGRVGSGFDSVGDGRGTADCNGHGTHVAGTVGGSAWGVAKSVALVPVRVLNCRGSGSWSGVIAGVDWVAGTTVRPAVANMSLGGGKSAAVNAAVAGAVGKGVTMVVAAGNSTADACSYSPASEPSAITVGATTRNDAGASYSNYGACIDLYAPGSSITSAWHTSSTAINTISGTSMASPHVAGAAVLVSEANYDANTRSYASPAAIGSFLTTNATAGVLSAIGAGSPNLLLYSRGSGAAAEPGTTTVGIASVNGYGAKSGKNWRARATIAVGSGTDKATPVANVTVTGSFEPGGSASCVTDGSGRCTVTSSAISAAIPQTNFTVSNLAGSRLSFDGATASIVILKP</sequence>
<comment type="similarity">
    <text evidence="1 5 6">Belongs to the peptidase S8 family.</text>
</comment>
<feature type="domain" description="Peptidase S8/S53" evidence="8">
    <location>
        <begin position="141"/>
        <end position="385"/>
    </location>
</feature>
<dbReference type="Pfam" id="PF05922">
    <property type="entry name" value="Inhibitor_I9"/>
    <property type="match status" value="1"/>
</dbReference>
<keyword evidence="2 5" id="KW-0645">Protease</keyword>
<dbReference type="InterPro" id="IPR034193">
    <property type="entry name" value="PCSK9_ProteinaseK-like"/>
</dbReference>
<evidence type="ECO:0000256" key="4">
    <source>
        <dbReference type="ARBA" id="ARBA00022825"/>
    </source>
</evidence>
<evidence type="ECO:0000259" key="8">
    <source>
        <dbReference type="Pfam" id="PF00082"/>
    </source>
</evidence>
<dbReference type="GO" id="GO:0005615">
    <property type="term" value="C:extracellular space"/>
    <property type="evidence" value="ECO:0007669"/>
    <property type="project" value="TreeGrafter"/>
</dbReference>
<evidence type="ECO:0000256" key="2">
    <source>
        <dbReference type="ARBA" id="ARBA00022670"/>
    </source>
</evidence>
<dbReference type="AlphaFoldDB" id="A0A7X6DDI6"/>
<dbReference type="PROSITE" id="PS00137">
    <property type="entry name" value="SUBTILASE_HIS"/>
    <property type="match status" value="1"/>
</dbReference>
<dbReference type="RefSeq" id="WP_168106186.1">
    <property type="nucleotide sequence ID" value="NZ_VTOX01000001.1"/>
</dbReference>
<dbReference type="InterPro" id="IPR036852">
    <property type="entry name" value="Peptidase_S8/S53_dom_sf"/>
</dbReference>
<dbReference type="Gene3D" id="3.40.50.200">
    <property type="entry name" value="Peptidase S8/S53 domain"/>
    <property type="match status" value="1"/>
</dbReference>
<dbReference type="EMBL" id="VTOX01000001">
    <property type="protein sequence ID" value="NKE65164.1"/>
    <property type="molecule type" value="Genomic_DNA"/>
</dbReference>
<dbReference type="PROSITE" id="PS00138">
    <property type="entry name" value="SUBTILASE_SER"/>
    <property type="match status" value="1"/>
</dbReference>
<feature type="signal peptide" evidence="7">
    <location>
        <begin position="1"/>
        <end position="25"/>
    </location>
</feature>
<name>A0A7X6DDI6_9BURK</name>
<dbReference type="InterPro" id="IPR022398">
    <property type="entry name" value="Peptidase_S8_His-AS"/>
</dbReference>
<feature type="active site" description="Charge relay system" evidence="5">
    <location>
        <position position="150"/>
    </location>
</feature>
<feature type="domain" description="Inhibitor I9" evidence="9">
    <location>
        <begin position="41"/>
        <end position="111"/>
    </location>
</feature>
<dbReference type="Proteomes" id="UP000521868">
    <property type="component" value="Unassembled WGS sequence"/>
</dbReference>
<reference evidence="10 11" key="1">
    <citation type="journal article" date="2020" name="Nature">
        <title>Bacterial chemolithoautotrophy via manganese oxidation.</title>
        <authorList>
            <person name="Yu H."/>
            <person name="Leadbetter J.R."/>
        </authorList>
    </citation>
    <scope>NUCLEOTIDE SEQUENCE [LARGE SCALE GENOMIC DNA]</scope>
    <source>
        <strain evidence="10 11">RBP-1</strain>
    </source>
</reference>
<evidence type="ECO:0000313" key="10">
    <source>
        <dbReference type="EMBL" id="NKE65164.1"/>
    </source>
</evidence>
<protein>
    <submittedName>
        <fullName evidence="10">S8 family peptidase</fullName>
    </submittedName>
</protein>
<dbReference type="SUPFAM" id="SSF54897">
    <property type="entry name" value="Protease propeptides/inhibitors"/>
    <property type="match status" value="1"/>
</dbReference>
<dbReference type="PROSITE" id="PS00136">
    <property type="entry name" value="SUBTILASE_ASP"/>
    <property type="match status" value="1"/>
</dbReference>
<evidence type="ECO:0000256" key="6">
    <source>
        <dbReference type="RuleBase" id="RU003355"/>
    </source>
</evidence>
<dbReference type="PANTHER" id="PTHR43806">
    <property type="entry name" value="PEPTIDASE S8"/>
    <property type="match status" value="1"/>
</dbReference>
<dbReference type="GO" id="GO:0004252">
    <property type="term" value="F:serine-type endopeptidase activity"/>
    <property type="evidence" value="ECO:0007669"/>
    <property type="project" value="UniProtKB-UniRule"/>
</dbReference>
<keyword evidence="11" id="KW-1185">Reference proteome</keyword>
<feature type="active site" description="Charge relay system" evidence="5">
    <location>
        <position position="183"/>
    </location>
</feature>
<organism evidence="10 11">
    <name type="scientific">Ramlibacter lithotrophicus</name>
    <dbReference type="NCBI Taxonomy" id="2606681"/>
    <lineage>
        <taxon>Bacteria</taxon>
        <taxon>Pseudomonadati</taxon>
        <taxon>Pseudomonadota</taxon>
        <taxon>Betaproteobacteria</taxon>
        <taxon>Burkholderiales</taxon>
        <taxon>Comamonadaceae</taxon>
        <taxon>Ramlibacter</taxon>
    </lineage>
</organism>
<feature type="active site" description="Charge relay system" evidence="5">
    <location>
        <position position="335"/>
    </location>
</feature>
<dbReference type="PRINTS" id="PR00723">
    <property type="entry name" value="SUBTILISIN"/>
</dbReference>
<dbReference type="Gene3D" id="3.30.70.80">
    <property type="entry name" value="Peptidase S8 propeptide/proteinase inhibitor I9"/>
    <property type="match status" value="1"/>
</dbReference>
<dbReference type="SUPFAM" id="SSF52743">
    <property type="entry name" value="Subtilisin-like"/>
    <property type="match status" value="1"/>
</dbReference>
<dbReference type="InterPro" id="IPR050131">
    <property type="entry name" value="Peptidase_S8_subtilisin-like"/>
</dbReference>
<evidence type="ECO:0000256" key="7">
    <source>
        <dbReference type="SAM" id="SignalP"/>
    </source>
</evidence>
<dbReference type="FunFam" id="3.40.50.200:FF:000014">
    <property type="entry name" value="Proteinase K"/>
    <property type="match status" value="1"/>
</dbReference>
<evidence type="ECO:0000259" key="9">
    <source>
        <dbReference type="Pfam" id="PF05922"/>
    </source>
</evidence>
<feature type="chain" id="PRO_5030795646" evidence="7">
    <location>
        <begin position="26"/>
        <end position="506"/>
    </location>
</feature>
<evidence type="ECO:0000256" key="5">
    <source>
        <dbReference type="PROSITE-ProRule" id="PRU01240"/>
    </source>
</evidence>
<dbReference type="InterPro" id="IPR037045">
    <property type="entry name" value="S8pro/Inhibitor_I9_sf"/>
</dbReference>
<evidence type="ECO:0000256" key="3">
    <source>
        <dbReference type="ARBA" id="ARBA00022801"/>
    </source>
</evidence>
<gene>
    <name evidence="10" type="ORF">RAMLITH_04975</name>
</gene>
<evidence type="ECO:0000313" key="11">
    <source>
        <dbReference type="Proteomes" id="UP000521868"/>
    </source>
</evidence>
<proteinExistence type="inferred from homology"/>
<evidence type="ECO:0000256" key="1">
    <source>
        <dbReference type="ARBA" id="ARBA00011073"/>
    </source>
</evidence>